<dbReference type="EMBL" id="AP023214">
    <property type="protein sequence ID" value="BCG49314.1"/>
    <property type="molecule type" value="Genomic_DNA"/>
</dbReference>
<evidence type="ECO:0000313" key="13">
    <source>
        <dbReference type="Proteomes" id="UP000595596"/>
    </source>
</evidence>
<dbReference type="InterPro" id="IPR015928">
    <property type="entry name" value="Aconitase/3IPM_dehydase_swvl"/>
</dbReference>
<feature type="domain" description="Aconitase A/isopropylmalate dehydratase small subunit swivel" evidence="11">
    <location>
        <begin position="11"/>
        <end position="119"/>
    </location>
</feature>
<dbReference type="Pfam" id="PF00694">
    <property type="entry name" value="Aconitase_C"/>
    <property type="match status" value="1"/>
</dbReference>
<protein>
    <recommendedName>
        <fullName evidence="6">3-isopropylmalate dehydratase</fullName>
        <ecNumber evidence="6">4.2.1.33</ecNumber>
    </recommendedName>
</protein>
<dbReference type="GO" id="GO:0009098">
    <property type="term" value="P:L-leucine biosynthetic process"/>
    <property type="evidence" value="ECO:0007669"/>
    <property type="project" value="UniProtKB-UniPathway"/>
</dbReference>
<keyword evidence="7" id="KW-0432">Leucine biosynthesis</keyword>
<comment type="pathway">
    <text evidence="3">Amino-acid biosynthesis; L-leucine biosynthesis; L-leucine from 3-methyl-2-oxobutanoate: step 2/4.</text>
</comment>
<dbReference type="RefSeq" id="WP_201329407.1">
    <property type="nucleotide sequence ID" value="NZ_AP023214.1"/>
</dbReference>
<dbReference type="NCBIfam" id="TIGR00171">
    <property type="entry name" value="leuD"/>
    <property type="match status" value="1"/>
</dbReference>
<dbReference type="SUPFAM" id="SSF52016">
    <property type="entry name" value="LeuD/IlvD-like"/>
    <property type="match status" value="1"/>
</dbReference>
<dbReference type="GO" id="GO:0003861">
    <property type="term" value="F:3-isopropylmalate dehydratase activity"/>
    <property type="evidence" value="ECO:0007669"/>
    <property type="project" value="UniProtKB-EC"/>
</dbReference>
<dbReference type="Gene3D" id="3.20.19.10">
    <property type="entry name" value="Aconitase, domain 4"/>
    <property type="match status" value="1"/>
</dbReference>
<sequence length="184" mass="21956">MKLISNFLYIDIDNIDTDIIIPKQFLNTLKKTGFDRCLFFDMRYIINNKNIYLNKDFSLNKKKTKILISSKNFGCGSSREHAVWAIKNFGVDIIIAESYSNIFFDNSMKNNLLLIIFKKNKIKTLIKSNLLYLNINKQFLRYGTNKYCYFYINNLYKNIFLNKFSIIDFILKKKKKILNYLRNV</sequence>
<keyword evidence="10" id="KW-0100">Branched-chain amino acid biosynthesis</keyword>
<gene>
    <name evidence="12" type="primary">leuD</name>
    <name evidence="12" type="ORF">CRDco_0920</name>
</gene>
<dbReference type="KEGG" id="crr:CRDco_0920"/>
<dbReference type="InterPro" id="IPR000573">
    <property type="entry name" value="AconitaseA/IPMdHydase_ssu_swvl"/>
</dbReference>
<dbReference type="InterPro" id="IPR050075">
    <property type="entry name" value="LeuD"/>
</dbReference>
<evidence type="ECO:0000259" key="11">
    <source>
        <dbReference type="Pfam" id="PF00694"/>
    </source>
</evidence>
<organism evidence="12 13">
    <name type="scientific">Candidatus Carsonella ruddii</name>
    <name type="common">Diaphorina cf. continua</name>
    <dbReference type="NCBI Taxonomy" id="2661587"/>
    <lineage>
        <taxon>Bacteria</taxon>
        <taxon>Pseudomonadati</taxon>
        <taxon>Pseudomonadota</taxon>
        <taxon>Gammaproteobacteria</taxon>
        <taxon>Oceanospirillales</taxon>
        <taxon>Halomonadaceae</taxon>
        <taxon>Zymobacter group</taxon>
        <taxon>Candidatus Carsonella</taxon>
    </lineage>
</organism>
<comment type="subunit">
    <text evidence="5">Heterodimer of LeuC and LeuD.</text>
</comment>
<evidence type="ECO:0000256" key="7">
    <source>
        <dbReference type="ARBA" id="ARBA00022430"/>
    </source>
</evidence>
<evidence type="ECO:0000256" key="9">
    <source>
        <dbReference type="ARBA" id="ARBA00023239"/>
    </source>
</evidence>
<dbReference type="PANTHER" id="PTHR43345">
    <property type="entry name" value="3-ISOPROPYLMALATE DEHYDRATASE SMALL SUBUNIT 2-RELATED-RELATED"/>
    <property type="match status" value="1"/>
</dbReference>
<dbReference type="EC" id="4.2.1.33" evidence="6"/>
<keyword evidence="9" id="KW-0456">Lyase</keyword>
<evidence type="ECO:0000256" key="10">
    <source>
        <dbReference type="ARBA" id="ARBA00023304"/>
    </source>
</evidence>
<evidence type="ECO:0000256" key="8">
    <source>
        <dbReference type="ARBA" id="ARBA00022605"/>
    </source>
</evidence>
<keyword evidence="13" id="KW-1185">Reference proteome</keyword>
<dbReference type="UniPathway" id="UPA00048">
    <property type="reaction ID" value="UER00071"/>
</dbReference>
<dbReference type="InterPro" id="IPR004431">
    <property type="entry name" value="3-IsopropMal_deHydase_ssu"/>
</dbReference>
<evidence type="ECO:0000256" key="6">
    <source>
        <dbReference type="ARBA" id="ARBA00011998"/>
    </source>
</evidence>
<comment type="function">
    <text evidence="2">Catalyzes the isomerization between 2-isopropylmalate and 3-isopropylmalate, via the formation of 2-isopropylmaleate.</text>
</comment>
<reference evidence="12 13" key="1">
    <citation type="journal article" date="2020" name="Genome Biol. Evol.">
        <title>Comparative Genomics Underlines Multiple Roles of Profftella, an Obligate Symbiont of Psyllids: Providing Toxins, Vitamins, and Carotenoids.</title>
        <authorList>
            <person name="Nakabachi A."/>
            <person name="Piel J."/>
            <person name="Malenovsky I."/>
            <person name="Hirose Y."/>
        </authorList>
    </citation>
    <scope>NUCLEOTIDE SEQUENCE [LARGE SCALE GENOMIC DNA]</scope>
    <source>
        <strain evidence="12 13">Dco</strain>
    </source>
</reference>
<dbReference type="GO" id="GO:0009316">
    <property type="term" value="C:3-isopropylmalate dehydratase complex"/>
    <property type="evidence" value="ECO:0007669"/>
    <property type="project" value="InterPro"/>
</dbReference>
<evidence type="ECO:0000256" key="5">
    <source>
        <dbReference type="ARBA" id="ARBA00011271"/>
    </source>
</evidence>
<dbReference type="PANTHER" id="PTHR43345:SF5">
    <property type="entry name" value="3-ISOPROPYLMALATE DEHYDRATASE SMALL SUBUNIT"/>
    <property type="match status" value="1"/>
</dbReference>
<evidence type="ECO:0000313" key="12">
    <source>
        <dbReference type="EMBL" id="BCG49314.1"/>
    </source>
</evidence>
<keyword evidence="8" id="KW-0028">Amino-acid biosynthesis</keyword>
<dbReference type="AlphaFoldDB" id="A0A7R6VZF4"/>
<comment type="similarity">
    <text evidence="4">Belongs to the LeuD family. LeuD type 1 subfamily.</text>
</comment>
<proteinExistence type="inferred from homology"/>
<dbReference type="Proteomes" id="UP000595596">
    <property type="component" value="Chromosome"/>
</dbReference>
<accession>A0A7R6VZF4</accession>
<evidence type="ECO:0000256" key="2">
    <source>
        <dbReference type="ARBA" id="ARBA00002695"/>
    </source>
</evidence>
<name>A0A7R6VZF4_CARRU</name>
<evidence type="ECO:0000256" key="3">
    <source>
        <dbReference type="ARBA" id="ARBA00004729"/>
    </source>
</evidence>
<evidence type="ECO:0000256" key="1">
    <source>
        <dbReference type="ARBA" id="ARBA00000491"/>
    </source>
</evidence>
<comment type="catalytic activity">
    <reaction evidence="1">
        <text>(2R,3S)-3-isopropylmalate = (2S)-2-isopropylmalate</text>
        <dbReference type="Rhea" id="RHEA:32287"/>
        <dbReference type="ChEBI" id="CHEBI:1178"/>
        <dbReference type="ChEBI" id="CHEBI:35121"/>
        <dbReference type="EC" id="4.2.1.33"/>
    </reaction>
</comment>
<evidence type="ECO:0000256" key="4">
    <source>
        <dbReference type="ARBA" id="ARBA00009845"/>
    </source>
</evidence>